<dbReference type="PANTHER" id="PTHR48079">
    <property type="entry name" value="PROTEIN YEEZ"/>
    <property type="match status" value="1"/>
</dbReference>
<organism evidence="2 3">
    <name type="scientific">Gordonia polyisoprenivorans</name>
    <dbReference type="NCBI Taxonomy" id="84595"/>
    <lineage>
        <taxon>Bacteria</taxon>
        <taxon>Bacillati</taxon>
        <taxon>Actinomycetota</taxon>
        <taxon>Actinomycetes</taxon>
        <taxon>Mycobacteriales</taxon>
        <taxon>Gordoniaceae</taxon>
        <taxon>Gordonia</taxon>
    </lineage>
</organism>
<protein>
    <submittedName>
        <fullName evidence="2">SDR family oxidoreductase</fullName>
    </submittedName>
</protein>
<gene>
    <name evidence="2" type="ORF">HGA05_22715</name>
</gene>
<dbReference type="GO" id="GO:0005737">
    <property type="term" value="C:cytoplasm"/>
    <property type="evidence" value="ECO:0007669"/>
    <property type="project" value="TreeGrafter"/>
</dbReference>
<proteinExistence type="predicted"/>
<feature type="domain" description="NAD-dependent epimerase/dehydratase" evidence="1">
    <location>
        <begin position="3"/>
        <end position="106"/>
    </location>
</feature>
<dbReference type="GO" id="GO:0004029">
    <property type="term" value="F:aldehyde dehydrogenase (NAD+) activity"/>
    <property type="evidence" value="ECO:0007669"/>
    <property type="project" value="TreeGrafter"/>
</dbReference>
<dbReference type="InterPro" id="IPR036291">
    <property type="entry name" value="NAD(P)-bd_dom_sf"/>
</dbReference>
<sequence length="301" mass="30819">MRVFITGASGHVASALIPELVSAGHQVAGLARSDEAAEVVAARGAQVVRGDLGDLDVLRGAAAAADGVVHLAFRHDLMQVGDMAGAADADLAAVNAIADELTGTGKALVGTSGTAMLALMGITGRPGLESDAFDGGPRIDTENLIIGLADKGVRSSIVRLPPTVHSDLDHHGFVPGLIGFARQNGAAGYLGDGANRWPAVHTRDAARLYRLAVESAPAGTRLHAVADDGVPFRDIAAAIGRGLDLPVKSVGPDDAPQMFGYLAGFVGVDNMTSSSATRALLSWEPTEPGLLEDLGQPHYFA</sequence>
<dbReference type="CDD" id="cd05262">
    <property type="entry name" value="SDR_a7"/>
    <property type="match status" value="1"/>
</dbReference>
<dbReference type="Proteomes" id="UP000563898">
    <property type="component" value="Unassembled WGS sequence"/>
</dbReference>
<dbReference type="InterPro" id="IPR001509">
    <property type="entry name" value="Epimerase_deHydtase"/>
</dbReference>
<dbReference type="RefSeq" id="WP_006370030.1">
    <property type="nucleotide sequence ID" value="NZ_JAAXPC010000017.1"/>
</dbReference>
<dbReference type="AlphaFoldDB" id="A0A846WS07"/>
<comment type="caution">
    <text evidence="2">The sequence shown here is derived from an EMBL/GenBank/DDBJ whole genome shotgun (WGS) entry which is preliminary data.</text>
</comment>
<evidence type="ECO:0000313" key="2">
    <source>
        <dbReference type="EMBL" id="NKY04384.1"/>
    </source>
</evidence>
<name>A0A846WS07_9ACTN</name>
<dbReference type="EMBL" id="JAAXPC010000017">
    <property type="protein sequence ID" value="NKY04384.1"/>
    <property type="molecule type" value="Genomic_DNA"/>
</dbReference>
<dbReference type="PANTHER" id="PTHR48079:SF6">
    <property type="entry name" value="NAD(P)-BINDING DOMAIN-CONTAINING PROTEIN-RELATED"/>
    <property type="match status" value="1"/>
</dbReference>
<reference evidence="2 3" key="1">
    <citation type="submission" date="2020-04" db="EMBL/GenBank/DDBJ databases">
        <title>MicrobeNet Type strains.</title>
        <authorList>
            <person name="Nicholson A.C."/>
        </authorList>
    </citation>
    <scope>NUCLEOTIDE SEQUENCE [LARGE SCALE GENOMIC DNA]</scope>
    <source>
        <strain evidence="2 3">ATCC BAA-14</strain>
    </source>
</reference>
<evidence type="ECO:0000313" key="3">
    <source>
        <dbReference type="Proteomes" id="UP000563898"/>
    </source>
</evidence>
<dbReference type="SUPFAM" id="SSF51735">
    <property type="entry name" value="NAD(P)-binding Rossmann-fold domains"/>
    <property type="match status" value="1"/>
</dbReference>
<dbReference type="InterPro" id="IPR051783">
    <property type="entry name" value="NAD(P)-dependent_oxidoreduct"/>
</dbReference>
<accession>A0A846WS07</accession>
<dbReference type="Gene3D" id="3.40.50.720">
    <property type="entry name" value="NAD(P)-binding Rossmann-like Domain"/>
    <property type="match status" value="1"/>
</dbReference>
<evidence type="ECO:0000259" key="1">
    <source>
        <dbReference type="Pfam" id="PF01370"/>
    </source>
</evidence>
<dbReference type="Pfam" id="PF01370">
    <property type="entry name" value="Epimerase"/>
    <property type="match status" value="1"/>
</dbReference>